<dbReference type="Gene3D" id="3.40.190.290">
    <property type="match status" value="1"/>
</dbReference>
<comment type="caution">
    <text evidence="6">The sequence shown here is derived from an EMBL/GenBank/DDBJ whole genome shotgun (WGS) entry which is preliminary data.</text>
</comment>
<evidence type="ECO:0000313" key="6">
    <source>
        <dbReference type="EMBL" id="NVO58549.1"/>
    </source>
</evidence>
<evidence type="ECO:0000256" key="3">
    <source>
        <dbReference type="ARBA" id="ARBA00023125"/>
    </source>
</evidence>
<keyword evidence="3" id="KW-0238">DNA-binding</keyword>
<dbReference type="SUPFAM" id="SSF53850">
    <property type="entry name" value="Periplasmic binding protein-like II"/>
    <property type="match status" value="1"/>
</dbReference>
<evidence type="ECO:0000256" key="1">
    <source>
        <dbReference type="ARBA" id="ARBA00009437"/>
    </source>
</evidence>
<evidence type="ECO:0000259" key="5">
    <source>
        <dbReference type="PROSITE" id="PS50931"/>
    </source>
</evidence>
<proteinExistence type="inferred from homology"/>
<dbReference type="RefSeq" id="WP_176867591.1">
    <property type="nucleotide sequence ID" value="NZ_JABXWT010000031.1"/>
</dbReference>
<protein>
    <submittedName>
        <fullName evidence="6">LysR family transcriptional regulator</fullName>
    </submittedName>
</protein>
<evidence type="ECO:0000256" key="2">
    <source>
        <dbReference type="ARBA" id="ARBA00023015"/>
    </source>
</evidence>
<dbReference type="InterPro" id="IPR000847">
    <property type="entry name" value="LysR_HTH_N"/>
</dbReference>
<dbReference type="SUPFAM" id="SSF46785">
    <property type="entry name" value="Winged helix' DNA-binding domain"/>
    <property type="match status" value="1"/>
</dbReference>
<accession>A0ABX2PZW4</accession>
<dbReference type="PANTHER" id="PTHR30126">
    <property type="entry name" value="HTH-TYPE TRANSCRIPTIONAL REGULATOR"/>
    <property type="match status" value="1"/>
</dbReference>
<gene>
    <name evidence="6" type="ORF">HW561_22470</name>
</gene>
<name>A0ABX2PZW4_9RHOB</name>
<evidence type="ECO:0000256" key="4">
    <source>
        <dbReference type="ARBA" id="ARBA00023163"/>
    </source>
</evidence>
<dbReference type="EMBL" id="JABXWT010000031">
    <property type="protein sequence ID" value="NVO58549.1"/>
    <property type="molecule type" value="Genomic_DNA"/>
</dbReference>
<reference evidence="6 7" key="1">
    <citation type="submission" date="2020-06" db="EMBL/GenBank/DDBJ databases">
        <authorList>
            <person name="Cao W.R."/>
        </authorList>
    </citation>
    <scope>NUCLEOTIDE SEQUENCE [LARGE SCALE GENOMIC DNA]</scope>
    <source>
        <strain evidence="6 7">B1Z28</strain>
    </source>
</reference>
<dbReference type="Proteomes" id="UP000630805">
    <property type="component" value="Unassembled WGS sequence"/>
</dbReference>
<keyword evidence="4" id="KW-0804">Transcription</keyword>
<dbReference type="Gene3D" id="1.10.10.10">
    <property type="entry name" value="Winged helix-like DNA-binding domain superfamily/Winged helix DNA-binding domain"/>
    <property type="match status" value="1"/>
</dbReference>
<organism evidence="6 7">
    <name type="scientific">Ruegeria haliotis</name>
    <dbReference type="NCBI Taxonomy" id="2747601"/>
    <lineage>
        <taxon>Bacteria</taxon>
        <taxon>Pseudomonadati</taxon>
        <taxon>Pseudomonadota</taxon>
        <taxon>Alphaproteobacteria</taxon>
        <taxon>Rhodobacterales</taxon>
        <taxon>Roseobacteraceae</taxon>
        <taxon>Ruegeria</taxon>
    </lineage>
</organism>
<comment type="similarity">
    <text evidence="1">Belongs to the LysR transcriptional regulatory family.</text>
</comment>
<keyword evidence="2" id="KW-0805">Transcription regulation</keyword>
<feature type="domain" description="HTH lysR-type" evidence="5">
    <location>
        <begin position="1"/>
        <end position="58"/>
    </location>
</feature>
<dbReference type="Pfam" id="PF03466">
    <property type="entry name" value="LysR_substrate"/>
    <property type="match status" value="1"/>
</dbReference>
<sequence>MKHDQLIAFEAIVSTGTFRGAAERLHKSQSAISHTIRQLEEELELELFSREAYRPSLTPAGEIFYREASRVLRQMQGLRTTAARLRAREEPELNIAVSATMDLDTFLPALADTGRRHPATHLRLRMEMMGGPIARLMEGKADIALASLDGVPLEEVEAEPVAEVTIRPVASPDLNLPTGSRAISTTEMQSHVQVITAGTGGTAHEQSRDLLSGGLKWTVSDLTAKKKVILAGLGWGGLPDHMTEEERRSGILLSLNLEGFPLRRTMIFKMRRRDQAIGVVADELWNKIGLPSRPEARVAEDS</sequence>
<dbReference type="InterPro" id="IPR036390">
    <property type="entry name" value="WH_DNA-bd_sf"/>
</dbReference>
<dbReference type="InterPro" id="IPR036388">
    <property type="entry name" value="WH-like_DNA-bd_sf"/>
</dbReference>
<dbReference type="Pfam" id="PF00126">
    <property type="entry name" value="HTH_1"/>
    <property type="match status" value="1"/>
</dbReference>
<dbReference type="InterPro" id="IPR005119">
    <property type="entry name" value="LysR_subst-bd"/>
</dbReference>
<dbReference type="PROSITE" id="PS50931">
    <property type="entry name" value="HTH_LYSR"/>
    <property type="match status" value="1"/>
</dbReference>
<evidence type="ECO:0000313" key="7">
    <source>
        <dbReference type="Proteomes" id="UP000630805"/>
    </source>
</evidence>
<dbReference type="PRINTS" id="PR00039">
    <property type="entry name" value="HTHLYSR"/>
</dbReference>
<keyword evidence="7" id="KW-1185">Reference proteome</keyword>
<dbReference type="PANTHER" id="PTHR30126:SF88">
    <property type="entry name" value="TRANSCRIPTIONAL REGULATOR-RELATED"/>
    <property type="match status" value="1"/>
</dbReference>